<reference evidence="2" key="1">
    <citation type="submission" date="2014-08" db="EMBL/GenBank/DDBJ databases">
        <authorList>
            <person name="Sharma Rahul"/>
            <person name="Thines Marco"/>
        </authorList>
    </citation>
    <scope>NUCLEOTIDE SEQUENCE</scope>
</reference>
<feature type="compositionally biased region" description="Acidic residues" evidence="1">
    <location>
        <begin position="774"/>
        <end position="784"/>
    </location>
</feature>
<feature type="region of interest" description="Disordered" evidence="1">
    <location>
        <begin position="758"/>
        <end position="809"/>
    </location>
</feature>
<feature type="region of interest" description="Disordered" evidence="1">
    <location>
        <begin position="625"/>
        <end position="714"/>
    </location>
</feature>
<dbReference type="EMBL" id="LN483157">
    <property type="protein sequence ID" value="CED84348.1"/>
    <property type="molecule type" value="Genomic_DNA"/>
</dbReference>
<sequence>MESDLDTDDYRSQDSPHEFPSNQLIEPNQVRALMDIFPPQVDERSSGEVISEHRLLELQSRRLASEHRRKLLARVPAGGRNGKQWKASDLPLKIIRQIIHLVAISIVTEEVQAKLADGDNRIHFGKRPVGLTIAHIRARSRIAPLRLVCRAWKQATETIPFWSELATVFGFPHNIRPYRENDCLITQLCWVCHFARFPLSQPAAYVRTTLGTVWICKLHLAVPFCGRCLRSRIDPAFRSRRLQWIGPRSSLPEYTAPNEDIDPGLRLTEDDDVEDEDDDINGGVNAGRELYGPNMACCQRCRYECLQEAVTKRDPAVRIDLEDNGDLECFFQYVERAQGSAESIAVDLLERRWLARWTKFHDLATQVVQTEKINPVTAASADGNDMRAIFKASMGIEGDGSEPMTEALERELAQFEYEAAVAREENAARIVEMATEAWIHQRVIDGFWVSPLEQRAFQETFSQQTPSSAEGDITLDVVHPLSSSTLGSSVCTTSSHPNGPLPPAGGALDQKTINLYSRKLRSILLPGLGQIARLCALQKDPLNVAPKLGIHKLLELLRLPGAWVHGGLDCMELALDQADGPEQISTMPAEILSPPPLIRHPNNISPSESLSFMPTSSTAKMYTIESPSSTDSISPSAPSSHTTSPIRTGSSPPTSLSPPSCAPTIALITPDPPIVSSTLSSVPSPKPNPAQNMKKIDPRFPLSPKTSRPVPQIPRVPLDASRLGLYTKDIIKRAWWDACDDMRRCVCSICLRGLKAQREGRQDEGIVSDREPKDENDEMQEEQEERGKRKGGNEDSRAGDKKQRIEVDD</sequence>
<feature type="region of interest" description="Disordered" evidence="1">
    <location>
        <begin position="1"/>
        <end position="24"/>
    </location>
</feature>
<protein>
    <submittedName>
        <fullName evidence="2">Uncharacterized protein</fullName>
    </submittedName>
</protein>
<feature type="compositionally biased region" description="Low complexity" evidence="1">
    <location>
        <begin position="625"/>
        <end position="663"/>
    </location>
</feature>
<dbReference type="AlphaFoldDB" id="A0A0F7SWC0"/>
<evidence type="ECO:0000313" key="2">
    <source>
        <dbReference type="EMBL" id="CED84348.1"/>
    </source>
</evidence>
<name>A0A0F7SWC0_PHARH</name>
<evidence type="ECO:0000256" key="1">
    <source>
        <dbReference type="SAM" id="MobiDB-lite"/>
    </source>
</evidence>
<proteinExistence type="predicted"/>
<feature type="compositionally biased region" description="Basic and acidic residues" evidence="1">
    <location>
        <begin position="8"/>
        <end position="17"/>
    </location>
</feature>
<accession>A0A0F7SWC0</accession>
<organism evidence="2">
    <name type="scientific">Phaffia rhodozyma</name>
    <name type="common">Yeast</name>
    <name type="synonym">Xanthophyllomyces dendrorhous</name>
    <dbReference type="NCBI Taxonomy" id="264483"/>
    <lineage>
        <taxon>Eukaryota</taxon>
        <taxon>Fungi</taxon>
        <taxon>Dikarya</taxon>
        <taxon>Basidiomycota</taxon>
        <taxon>Agaricomycotina</taxon>
        <taxon>Tremellomycetes</taxon>
        <taxon>Cystofilobasidiales</taxon>
        <taxon>Mrakiaceae</taxon>
        <taxon>Phaffia</taxon>
    </lineage>
</organism>
<feature type="compositionally biased region" description="Basic and acidic residues" evidence="1">
    <location>
        <begin position="785"/>
        <end position="809"/>
    </location>
</feature>
<feature type="compositionally biased region" description="Basic and acidic residues" evidence="1">
    <location>
        <begin position="758"/>
        <end position="773"/>
    </location>
</feature>